<name>A0A7S6WNZ0_9SPIR</name>
<reference evidence="2 3" key="1">
    <citation type="submission" date="2020-09" db="EMBL/GenBank/DDBJ databases">
        <title>Characterization of Treponema spp. from bovine digital dermatitis in Korea.</title>
        <authorList>
            <person name="Espiritu H.M."/>
            <person name="Cho Y.I."/>
            <person name="Mamuad L."/>
        </authorList>
    </citation>
    <scope>NUCLEOTIDE SEQUENCE [LARGE SCALE GENOMIC DNA]</scope>
    <source>
        <strain evidence="2 3">KS1</strain>
    </source>
</reference>
<feature type="transmembrane region" description="Helical" evidence="1">
    <location>
        <begin position="46"/>
        <end position="63"/>
    </location>
</feature>
<accession>A0A7S6WNZ0</accession>
<keyword evidence="1" id="KW-0812">Transmembrane</keyword>
<proteinExistence type="predicted"/>
<dbReference type="AlphaFoldDB" id="A0A7S6WNZ0"/>
<sequence length="177" mass="20279">MNKINSYNPEIIKFAALKPWLRWTALVFSVLIFSINISSIKTGEHSITAMVIGAVFLFASLYENSWQFNLNEKTAVLKRGLIFLAKKRLINFSAIHSITVDTFKQPARFGTFTQIYMKLTDGETIIIDRDKTKALQREIERIAEVQELIRKNNEQKAEDFFNAVAADILNTDTENKS</sequence>
<evidence type="ECO:0000313" key="3">
    <source>
        <dbReference type="Proteomes" id="UP000593915"/>
    </source>
</evidence>
<evidence type="ECO:0000313" key="2">
    <source>
        <dbReference type="EMBL" id="QOW60107.1"/>
    </source>
</evidence>
<keyword evidence="1" id="KW-0472">Membrane</keyword>
<keyword evidence="1" id="KW-1133">Transmembrane helix</keyword>
<gene>
    <name evidence="2" type="ORF">IFE08_09665</name>
</gene>
<dbReference type="EMBL" id="CP061839">
    <property type="protein sequence ID" value="QOW60107.1"/>
    <property type="molecule type" value="Genomic_DNA"/>
</dbReference>
<dbReference type="RefSeq" id="WP_024468497.1">
    <property type="nucleotide sequence ID" value="NZ_CP045670.1"/>
</dbReference>
<evidence type="ECO:0000256" key="1">
    <source>
        <dbReference type="SAM" id="Phobius"/>
    </source>
</evidence>
<protein>
    <recommendedName>
        <fullName evidence="4">DUF304 domain-containing protein</fullName>
    </recommendedName>
</protein>
<organism evidence="2 3">
    <name type="scientific">Treponema pedis</name>
    <dbReference type="NCBI Taxonomy" id="409322"/>
    <lineage>
        <taxon>Bacteria</taxon>
        <taxon>Pseudomonadati</taxon>
        <taxon>Spirochaetota</taxon>
        <taxon>Spirochaetia</taxon>
        <taxon>Spirochaetales</taxon>
        <taxon>Treponemataceae</taxon>
        <taxon>Treponema</taxon>
    </lineage>
</organism>
<dbReference type="Proteomes" id="UP000593915">
    <property type="component" value="Chromosome"/>
</dbReference>
<evidence type="ECO:0008006" key="4">
    <source>
        <dbReference type="Google" id="ProtNLM"/>
    </source>
</evidence>
<feature type="transmembrane region" description="Helical" evidence="1">
    <location>
        <begin position="20"/>
        <end position="40"/>
    </location>
</feature>